<name>A0A6N9UUA5_9ACTN</name>
<dbReference type="InterPro" id="IPR036890">
    <property type="entry name" value="HATPase_C_sf"/>
</dbReference>
<keyword evidence="1" id="KW-0808">Transferase</keyword>
<proteinExistence type="predicted"/>
<reference evidence="1 2" key="1">
    <citation type="submission" date="2020-01" db="EMBL/GenBank/DDBJ databases">
        <title>Insect and environment-associated Actinomycetes.</title>
        <authorList>
            <person name="Currrie C."/>
            <person name="Chevrette M."/>
            <person name="Carlson C."/>
            <person name="Stubbendieck R."/>
            <person name="Wendt-Pienkowski E."/>
        </authorList>
    </citation>
    <scope>NUCLEOTIDE SEQUENCE [LARGE SCALE GENOMIC DNA]</scope>
    <source>
        <strain evidence="1 2">SID14172</strain>
    </source>
</reference>
<accession>A0A6N9UUA5</accession>
<comment type="caution">
    <text evidence="1">The sequence shown here is derived from an EMBL/GenBank/DDBJ whole genome shotgun (WGS) entry which is preliminary data.</text>
</comment>
<sequence>DEDGGSGLTGIRRRVAALDGTLRLTSPPGGPTVLEVDLPCGG</sequence>
<keyword evidence="2" id="KW-1185">Reference proteome</keyword>
<gene>
    <name evidence="1" type="ORF">G3I46_27350</name>
</gene>
<dbReference type="AlphaFoldDB" id="A0A6N9UUA5"/>
<evidence type="ECO:0000313" key="1">
    <source>
        <dbReference type="EMBL" id="NEB20166.1"/>
    </source>
</evidence>
<dbReference type="Proteomes" id="UP000469545">
    <property type="component" value="Unassembled WGS sequence"/>
</dbReference>
<dbReference type="Gene3D" id="3.30.565.10">
    <property type="entry name" value="Histidine kinase-like ATPase, C-terminal domain"/>
    <property type="match status" value="1"/>
</dbReference>
<dbReference type="SUPFAM" id="SSF55874">
    <property type="entry name" value="ATPase domain of HSP90 chaperone/DNA topoisomerase II/histidine kinase"/>
    <property type="match status" value="1"/>
</dbReference>
<protein>
    <submittedName>
        <fullName evidence="1">Sensor histidine kinase</fullName>
    </submittedName>
</protein>
<evidence type="ECO:0000313" key="2">
    <source>
        <dbReference type="Proteomes" id="UP000469545"/>
    </source>
</evidence>
<organism evidence="1 2">
    <name type="scientific">Streptomyces coelicoflavus</name>
    <dbReference type="NCBI Taxonomy" id="285562"/>
    <lineage>
        <taxon>Bacteria</taxon>
        <taxon>Bacillati</taxon>
        <taxon>Actinomycetota</taxon>
        <taxon>Actinomycetes</taxon>
        <taxon>Kitasatosporales</taxon>
        <taxon>Streptomycetaceae</taxon>
        <taxon>Streptomyces</taxon>
    </lineage>
</organism>
<keyword evidence="1" id="KW-0418">Kinase</keyword>
<feature type="non-terminal residue" evidence="1">
    <location>
        <position position="1"/>
    </location>
</feature>
<dbReference type="GO" id="GO:0016301">
    <property type="term" value="F:kinase activity"/>
    <property type="evidence" value="ECO:0007669"/>
    <property type="project" value="UniProtKB-KW"/>
</dbReference>
<dbReference type="EMBL" id="JAAGMB010000595">
    <property type="protein sequence ID" value="NEB20166.1"/>
    <property type="molecule type" value="Genomic_DNA"/>
</dbReference>